<dbReference type="InterPro" id="IPR002822">
    <property type="entry name" value="Ni_insertion"/>
</dbReference>
<dbReference type="Gene3D" id="3.10.20.300">
    <property type="entry name" value="mk0293 like domain"/>
    <property type="match status" value="1"/>
</dbReference>
<proteinExistence type="inferred from homology"/>
<dbReference type="Pfam" id="PF01969">
    <property type="entry name" value="Ni_insertion"/>
    <property type="match status" value="1"/>
</dbReference>
<feature type="compositionally biased region" description="Basic and acidic residues" evidence="3">
    <location>
        <begin position="67"/>
        <end position="84"/>
    </location>
</feature>
<dbReference type="GO" id="GO:0016829">
    <property type="term" value="F:lyase activity"/>
    <property type="evidence" value="ECO:0007669"/>
    <property type="project" value="UniProtKB-UniRule"/>
</dbReference>
<dbReference type="PANTHER" id="PTHR36566">
    <property type="entry name" value="NICKEL INSERTION PROTEIN-RELATED"/>
    <property type="match status" value="1"/>
</dbReference>
<feature type="compositionally biased region" description="Basic and acidic residues" evidence="3">
    <location>
        <begin position="150"/>
        <end position="171"/>
    </location>
</feature>
<dbReference type="PANTHER" id="PTHR36566:SF1">
    <property type="entry name" value="PYRIDINIUM-3,5-BISTHIOCARBOXYLIC ACID MONONUCLEOTIDE NICKEL INSERTION PROTEIN"/>
    <property type="match status" value="1"/>
</dbReference>
<dbReference type="HAMAP" id="MF_01074">
    <property type="entry name" value="LarC"/>
    <property type="match status" value="1"/>
</dbReference>
<dbReference type="GO" id="GO:0016151">
    <property type="term" value="F:nickel cation binding"/>
    <property type="evidence" value="ECO:0007669"/>
    <property type="project" value="UniProtKB-UniRule"/>
</dbReference>
<evidence type="ECO:0000313" key="4">
    <source>
        <dbReference type="EMBL" id="SEL52447.1"/>
    </source>
</evidence>
<protein>
    <recommendedName>
        <fullName evidence="2">Putative nickel insertion protein</fullName>
    </recommendedName>
</protein>
<keyword evidence="1 2" id="KW-0533">Nickel</keyword>
<sequence length="514" mass="54766">MRLLAFDGRMGASGDMLLGSLVAAGADPDVLSPVEDALDVSYRVRTVDKNGISATKVDVLLAETDGGDPRGEGHDADEYGHEADSDADASEGVDDDADADTDADANDDDPRREHHLRGSLAGGSSHGHSHSHEDGHSHGHGHSHEHSHHHGDDGHHHHDHTHSHDDGDHHDHSHHHDHTHAEGHGPHRTYPEVVELVESMDLPDSVVADATTIFRILGEAEAEVHGTDLEATHFHEVGADDAIADVVGTCLLLSDLDVERVVTGPISVGGGETTMSHGTYPIPAPAVLNVVEQADWSIRGGPVEAELLTPTGAAILAHVAEGVETLPSISVESSGYGAGGWDFPDHPNVLRAIVGDGGSRLVRDDISVLETNLDDVEPEVLGSLQETLKDAGARDVTILPTTMKKSRPGHLVKVIVKPDDVERVAYRLAVETGTLGIREHGAGHRWTARREFETASLDIDGDTYEVAVKVASDVDGDVYDRSAEYDDALTVAKETGLAVREVMRRAVDAVVEND</sequence>
<dbReference type="AlphaFoldDB" id="A0A1H7QYQ3"/>
<feature type="compositionally biased region" description="Basic residues" evidence="3">
    <location>
        <begin position="138"/>
        <end position="149"/>
    </location>
</feature>
<evidence type="ECO:0000256" key="1">
    <source>
        <dbReference type="ARBA" id="ARBA00022596"/>
    </source>
</evidence>
<evidence type="ECO:0000256" key="3">
    <source>
        <dbReference type="SAM" id="MobiDB-lite"/>
    </source>
</evidence>
<dbReference type="EMBL" id="FOAD01000005">
    <property type="protein sequence ID" value="SEL52447.1"/>
    <property type="molecule type" value="Genomic_DNA"/>
</dbReference>
<name>A0A1H7QYQ3_HALLR</name>
<evidence type="ECO:0000313" key="5">
    <source>
        <dbReference type="Proteomes" id="UP000183894"/>
    </source>
</evidence>
<dbReference type="NCBIfam" id="TIGR00299">
    <property type="entry name" value="nickel pincer cofactor biosynthesis protein LarC"/>
    <property type="match status" value="1"/>
</dbReference>
<gene>
    <name evidence="4" type="ORF">SAMN04488691_105189</name>
</gene>
<organism evidence="4 5">
    <name type="scientific">Haloferax larsenii</name>
    <dbReference type="NCBI Taxonomy" id="302484"/>
    <lineage>
        <taxon>Archaea</taxon>
        <taxon>Methanobacteriati</taxon>
        <taxon>Methanobacteriota</taxon>
        <taxon>Stenosarchaea group</taxon>
        <taxon>Halobacteria</taxon>
        <taxon>Halobacteriales</taxon>
        <taxon>Haloferacaceae</taxon>
        <taxon>Haloferax</taxon>
    </lineage>
</organism>
<keyword evidence="2" id="KW-0456">Lyase</keyword>
<dbReference type="OrthoDB" id="10691at2157"/>
<feature type="region of interest" description="Disordered" evidence="3">
    <location>
        <begin position="63"/>
        <end position="187"/>
    </location>
</feature>
<dbReference type="RefSeq" id="WP_074794477.1">
    <property type="nucleotide sequence ID" value="NZ_FOAD01000005.1"/>
</dbReference>
<dbReference type="Proteomes" id="UP000183894">
    <property type="component" value="Unassembled WGS sequence"/>
</dbReference>
<accession>A0A1H7QYQ3</accession>
<comment type="similarity">
    <text evidence="2">Belongs to the LarC family.</text>
</comment>
<reference evidence="4 5" key="1">
    <citation type="submission" date="2016-10" db="EMBL/GenBank/DDBJ databases">
        <authorList>
            <person name="de Groot N.N."/>
        </authorList>
    </citation>
    <scope>NUCLEOTIDE SEQUENCE [LARGE SCALE GENOMIC DNA]</scope>
    <source>
        <strain evidence="4 5">CDM_5</strain>
    </source>
</reference>
<evidence type="ECO:0000256" key="2">
    <source>
        <dbReference type="HAMAP-Rule" id="MF_01074"/>
    </source>
</evidence>
<feature type="compositionally biased region" description="Acidic residues" evidence="3">
    <location>
        <begin position="85"/>
        <end position="107"/>
    </location>
</feature>
<dbReference type="Gene3D" id="3.30.70.1380">
    <property type="entry name" value="Transcriptional regulatory protein pf0864 domain like"/>
    <property type="match status" value="1"/>
</dbReference>